<proteinExistence type="predicted"/>
<dbReference type="Proteomes" id="UP000735302">
    <property type="component" value="Unassembled WGS sequence"/>
</dbReference>
<evidence type="ECO:0000256" key="1">
    <source>
        <dbReference type="SAM" id="MobiDB-lite"/>
    </source>
</evidence>
<name>A0AAV4AB78_9GAST</name>
<sequence length="120" mass="13173">MSDHASRSRCAAISANAIAKDRLPSRLNFKRRQQRPPRMAAEVPLLPRPRGKSPEDSPAPSPLGSAETEVPAKRRAEKSKRQESPRETLNLNRFAPLAMEAEETISSVWGIPPTSAPRGP</sequence>
<feature type="region of interest" description="Disordered" evidence="1">
    <location>
        <begin position="24"/>
        <end position="94"/>
    </location>
</feature>
<accession>A0AAV4AB78</accession>
<comment type="caution">
    <text evidence="2">The sequence shown here is derived from an EMBL/GenBank/DDBJ whole genome shotgun (WGS) entry which is preliminary data.</text>
</comment>
<keyword evidence="3" id="KW-1185">Reference proteome</keyword>
<gene>
    <name evidence="2" type="ORF">PoB_003099700</name>
</gene>
<dbReference type="AlphaFoldDB" id="A0AAV4AB78"/>
<evidence type="ECO:0000313" key="3">
    <source>
        <dbReference type="Proteomes" id="UP000735302"/>
    </source>
</evidence>
<evidence type="ECO:0000313" key="2">
    <source>
        <dbReference type="EMBL" id="GFO04492.1"/>
    </source>
</evidence>
<feature type="compositionally biased region" description="Basic and acidic residues" evidence="1">
    <location>
        <begin position="70"/>
        <end position="86"/>
    </location>
</feature>
<reference evidence="2 3" key="1">
    <citation type="journal article" date="2021" name="Elife">
        <title>Chloroplast acquisition without the gene transfer in kleptoplastic sea slugs, Plakobranchus ocellatus.</title>
        <authorList>
            <person name="Maeda T."/>
            <person name="Takahashi S."/>
            <person name="Yoshida T."/>
            <person name="Shimamura S."/>
            <person name="Takaki Y."/>
            <person name="Nagai Y."/>
            <person name="Toyoda A."/>
            <person name="Suzuki Y."/>
            <person name="Arimoto A."/>
            <person name="Ishii H."/>
            <person name="Satoh N."/>
            <person name="Nishiyama T."/>
            <person name="Hasebe M."/>
            <person name="Maruyama T."/>
            <person name="Minagawa J."/>
            <person name="Obokata J."/>
            <person name="Shigenobu S."/>
        </authorList>
    </citation>
    <scope>NUCLEOTIDE SEQUENCE [LARGE SCALE GENOMIC DNA]</scope>
</reference>
<protein>
    <submittedName>
        <fullName evidence="2">Uncharacterized protein</fullName>
    </submittedName>
</protein>
<dbReference type="EMBL" id="BLXT01003739">
    <property type="protein sequence ID" value="GFO04492.1"/>
    <property type="molecule type" value="Genomic_DNA"/>
</dbReference>
<organism evidence="2 3">
    <name type="scientific">Plakobranchus ocellatus</name>
    <dbReference type="NCBI Taxonomy" id="259542"/>
    <lineage>
        <taxon>Eukaryota</taxon>
        <taxon>Metazoa</taxon>
        <taxon>Spiralia</taxon>
        <taxon>Lophotrochozoa</taxon>
        <taxon>Mollusca</taxon>
        <taxon>Gastropoda</taxon>
        <taxon>Heterobranchia</taxon>
        <taxon>Euthyneura</taxon>
        <taxon>Panpulmonata</taxon>
        <taxon>Sacoglossa</taxon>
        <taxon>Placobranchoidea</taxon>
        <taxon>Plakobranchidae</taxon>
        <taxon>Plakobranchus</taxon>
    </lineage>
</organism>